<sequence length="285" mass="33327">MSRKVYDERFSRLFEYIDQNLEGDLSLDRLSDVACLSKFHFHRLFSAHFDVSVGKYIQLARLKRASFRLAFYPADKVIDIALDAGFETPESFSRAFRKAFGQTPSEFRKTPEWRRWHDRYRHIKRKRIRTMDVSIVDFAPVQVAAYCHRGPIEGVNDSVRIFIDWRKSSGLSPRERCRTFGVAYDNPEIIEPADFRFDICGEIDGEVPENPQGVVKKLIPGGRCAVVRHRGAHEQIGEFVRFLYGRWLPESGEELRDFPVYFHYLNFIGETPEHNLLTDVYLPLK</sequence>
<keyword evidence="1" id="KW-0805">Transcription regulation</keyword>
<dbReference type="PROSITE" id="PS01124">
    <property type="entry name" value="HTH_ARAC_FAMILY_2"/>
    <property type="match status" value="1"/>
</dbReference>
<dbReference type="EMBL" id="VTTN01000029">
    <property type="protein sequence ID" value="KAA0587586.1"/>
    <property type="molecule type" value="Genomic_DNA"/>
</dbReference>
<dbReference type="GO" id="GO:0043565">
    <property type="term" value="F:sequence-specific DNA binding"/>
    <property type="evidence" value="ECO:0007669"/>
    <property type="project" value="InterPro"/>
</dbReference>
<keyword evidence="3" id="KW-0804">Transcription</keyword>
<dbReference type="InterPro" id="IPR018060">
    <property type="entry name" value="HTH_AraC"/>
</dbReference>
<evidence type="ECO:0000313" key="6">
    <source>
        <dbReference type="Proteomes" id="UP000324927"/>
    </source>
</evidence>
<proteinExistence type="predicted"/>
<dbReference type="SMART" id="SM00342">
    <property type="entry name" value="HTH_ARAC"/>
    <property type="match status" value="1"/>
</dbReference>
<dbReference type="InterPro" id="IPR010499">
    <property type="entry name" value="AraC_E-bd"/>
</dbReference>
<dbReference type="InterPro" id="IPR009057">
    <property type="entry name" value="Homeodomain-like_sf"/>
</dbReference>
<dbReference type="Pfam" id="PF12833">
    <property type="entry name" value="HTH_18"/>
    <property type="match status" value="1"/>
</dbReference>
<dbReference type="Gene3D" id="3.20.80.10">
    <property type="entry name" value="Regulatory factor, effector binding domain"/>
    <property type="match status" value="1"/>
</dbReference>
<dbReference type="GO" id="GO:0003700">
    <property type="term" value="F:DNA-binding transcription factor activity"/>
    <property type="evidence" value="ECO:0007669"/>
    <property type="project" value="InterPro"/>
</dbReference>
<evidence type="ECO:0000259" key="4">
    <source>
        <dbReference type="PROSITE" id="PS01124"/>
    </source>
</evidence>
<dbReference type="InterPro" id="IPR029442">
    <property type="entry name" value="GyrI-like"/>
</dbReference>
<accession>A0A5A9FZR5</accession>
<gene>
    <name evidence="5" type="ORF">FZ942_33920</name>
</gene>
<evidence type="ECO:0000256" key="1">
    <source>
        <dbReference type="ARBA" id="ARBA00023015"/>
    </source>
</evidence>
<dbReference type="Proteomes" id="UP000324927">
    <property type="component" value="Unassembled WGS sequence"/>
</dbReference>
<keyword evidence="6" id="KW-1185">Reference proteome</keyword>
<evidence type="ECO:0000256" key="3">
    <source>
        <dbReference type="ARBA" id="ARBA00023163"/>
    </source>
</evidence>
<feature type="domain" description="HTH araC/xylS-type" evidence="4">
    <location>
        <begin position="11"/>
        <end position="110"/>
    </location>
</feature>
<evidence type="ECO:0000256" key="2">
    <source>
        <dbReference type="ARBA" id="ARBA00023125"/>
    </source>
</evidence>
<evidence type="ECO:0000313" key="5">
    <source>
        <dbReference type="EMBL" id="KAA0587586.1"/>
    </source>
</evidence>
<organism evidence="5 6">
    <name type="scientific">Azospirillum lipoferum</name>
    <dbReference type="NCBI Taxonomy" id="193"/>
    <lineage>
        <taxon>Bacteria</taxon>
        <taxon>Pseudomonadati</taxon>
        <taxon>Pseudomonadota</taxon>
        <taxon>Alphaproteobacteria</taxon>
        <taxon>Rhodospirillales</taxon>
        <taxon>Azospirillaceae</taxon>
        <taxon>Azospirillum</taxon>
    </lineage>
</organism>
<dbReference type="PRINTS" id="PR00032">
    <property type="entry name" value="HTHARAC"/>
</dbReference>
<dbReference type="InterPro" id="IPR050908">
    <property type="entry name" value="SmbC-like"/>
</dbReference>
<dbReference type="InterPro" id="IPR018062">
    <property type="entry name" value="HTH_AraC-typ_CS"/>
</dbReference>
<dbReference type="OrthoDB" id="5295469at2"/>
<dbReference type="InterPro" id="IPR020449">
    <property type="entry name" value="Tscrpt_reg_AraC-type_HTH"/>
</dbReference>
<keyword evidence="2" id="KW-0238">DNA-binding</keyword>
<dbReference type="SUPFAM" id="SSF46689">
    <property type="entry name" value="Homeodomain-like"/>
    <property type="match status" value="2"/>
</dbReference>
<dbReference type="SMART" id="SM00871">
    <property type="entry name" value="AraC_E_bind"/>
    <property type="match status" value="1"/>
</dbReference>
<dbReference type="Pfam" id="PF06445">
    <property type="entry name" value="GyrI-like"/>
    <property type="match status" value="1"/>
</dbReference>
<dbReference type="AlphaFoldDB" id="A0A5A9FZR5"/>
<dbReference type="SUPFAM" id="SSF55136">
    <property type="entry name" value="Probable bacterial effector-binding domain"/>
    <property type="match status" value="1"/>
</dbReference>
<dbReference type="InterPro" id="IPR011256">
    <property type="entry name" value="Reg_factor_effector_dom_sf"/>
</dbReference>
<comment type="caution">
    <text evidence="5">The sequence shown here is derived from an EMBL/GenBank/DDBJ whole genome shotgun (WGS) entry which is preliminary data.</text>
</comment>
<name>A0A5A9FZR5_AZOLI</name>
<dbReference type="PANTHER" id="PTHR40055">
    <property type="entry name" value="TRANSCRIPTIONAL REGULATOR YGIV-RELATED"/>
    <property type="match status" value="1"/>
</dbReference>
<dbReference type="PANTHER" id="PTHR40055:SF1">
    <property type="entry name" value="TRANSCRIPTIONAL REGULATOR YGIV-RELATED"/>
    <property type="match status" value="1"/>
</dbReference>
<protein>
    <submittedName>
        <fullName evidence="5">AraC family transcriptional regulator</fullName>
    </submittedName>
</protein>
<dbReference type="PROSITE" id="PS00041">
    <property type="entry name" value="HTH_ARAC_FAMILY_1"/>
    <property type="match status" value="1"/>
</dbReference>
<reference evidence="5 6" key="1">
    <citation type="submission" date="2019-08" db="EMBL/GenBank/DDBJ databases">
        <authorList>
            <person name="Grouzdev D."/>
            <person name="Tikhonova E."/>
            <person name="Kravchenko I."/>
        </authorList>
    </citation>
    <scope>NUCLEOTIDE SEQUENCE [LARGE SCALE GENOMIC DNA]</scope>
    <source>
        <strain evidence="5 6">59b</strain>
    </source>
</reference>
<dbReference type="Gene3D" id="1.10.10.60">
    <property type="entry name" value="Homeodomain-like"/>
    <property type="match status" value="2"/>
</dbReference>